<keyword evidence="2" id="KW-0436">Ligase</keyword>
<evidence type="ECO:0000256" key="4">
    <source>
        <dbReference type="ARBA" id="ARBA00023098"/>
    </source>
</evidence>
<dbReference type="PATRIC" id="fig|1630135.4.peg.1221"/>
<dbReference type="SUPFAM" id="SSF56801">
    <property type="entry name" value="Acetyl-CoA synthetase-like"/>
    <property type="match status" value="1"/>
</dbReference>
<comment type="similarity">
    <text evidence="1">Belongs to the ATP-dependent AMP-binding enzyme family.</text>
</comment>
<dbReference type="CDD" id="cd05907">
    <property type="entry name" value="VL_LC_FACS_like"/>
    <property type="match status" value="1"/>
</dbReference>
<dbReference type="Pfam" id="PF00501">
    <property type="entry name" value="AMP-binding"/>
    <property type="match status" value="1"/>
</dbReference>
<proteinExistence type="inferred from homology"/>
<evidence type="ECO:0000313" key="8">
    <source>
        <dbReference type="Proteomes" id="UP000092596"/>
    </source>
</evidence>
<sequence>MSREFETPQIAESKPDENITDFLLLRRTKYADIPLWERQLTPGTWSPMYAPEFITLVKRLAQGLINEGVQPGDRVAIMSRTRFEWVLIDWALWFTGAISVPIYETSSPGQIEWIASDSGARFIFCENAGHAQDIDEVRPSLSDLEQVWVIEEGIIEQLSVAESDVDDEAVEKARTSRHKTDTATIVYTSGTTGRPKGVELTHANFMDQSLNAVGLLGEAVMPPGSRLLMFLPLAHVFARDITFITIVCGCTTGFSPDAKHLLDDLASFKPTSLLAVPRVFEKVYNGAEQKAVGDGKGKIFRRAVEVAIQYSKGLDTGKIPLHVKAQYKLFDPLVYSKLRNLMGGKLTYAISGGAPLGDRLPHFFRGIGVTILEGYGLTETTAPVGVNNPWNVKVGTVGPPFPGAKVKLNDKGELLVKGVMVFKGYWNNPEATAQALQDGWFNTGDTATIDEDGYITITGRSKEIIVTAGGKNVSPAQLEDVVRQSPVVSQCIVLGDQKPFVSAIVTLDREMLPRWLKNKGLGSVPMAEAISHEDVIAEVQRVVDEANTSVSRAESIRKFEIIDADFTEENGYLTPSFKLKRAAVVKDFSDVIDRIYTKKK</sequence>
<dbReference type="PROSITE" id="PS00455">
    <property type="entry name" value="AMP_BINDING"/>
    <property type="match status" value="1"/>
</dbReference>
<feature type="domain" description="AMP-dependent synthetase/ligase" evidence="6">
    <location>
        <begin position="55"/>
        <end position="426"/>
    </location>
</feature>
<dbReference type="PANTHER" id="PTHR43272">
    <property type="entry name" value="LONG-CHAIN-FATTY-ACID--COA LIGASE"/>
    <property type="match status" value="1"/>
</dbReference>
<dbReference type="Proteomes" id="UP000092596">
    <property type="component" value="Chromosome"/>
</dbReference>
<keyword evidence="3" id="KW-0276">Fatty acid metabolism</keyword>
<evidence type="ECO:0000313" key="7">
    <source>
        <dbReference type="EMBL" id="ANP27770.1"/>
    </source>
</evidence>
<gene>
    <name evidence="7" type="ORF">DAD186_12200</name>
</gene>
<evidence type="ECO:0000256" key="1">
    <source>
        <dbReference type="ARBA" id="ARBA00006432"/>
    </source>
</evidence>
<accession>A0A1B0ZIL3</accession>
<dbReference type="EMBL" id="CP012117">
    <property type="protein sequence ID" value="ANP27770.1"/>
    <property type="molecule type" value="Genomic_DNA"/>
</dbReference>
<name>A0A1B0ZIL3_9MICO</name>
<evidence type="ECO:0000256" key="2">
    <source>
        <dbReference type="ARBA" id="ARBA00022598"/>
    </source>
</evidence>
<protein>
    <recommendedName>
        <fullName evidence="5">Acyl-CoA synthetase</fullName>
    </recommendedName>
</protein>
<dbReference type="STRING" id="1630135.DAD186_12200"/>
<dbReference type="AlphaFoldDB" id="A0A1B0ZIL3"/>
<evidence type="ECO:0000256" key="3">
    <source>
        <dbReference type="ARBA" id="ARBA00022832"/>
    </source>
</evidence>
<dbReference type="RefSeq" id="WP_065247910.1">
    <property type="nucleotide sequence ID" value="NZ_CP012117.1"/>
</dbReference>
<dbReference type="Gene3D" id="3.40.50.12780">
    <property type="entry name" value="N-terminal domain of ligase-like"/>
    <property type="match status" value="2"/>
</dbReference>
<dbReference type="KEGG" id="dva:DAD186_12200"/>
<dbReference type="PANTHER" id="PTHR43272:SF32">
    <property type="entry name" value="AMP-DEPENDENT SYNTHETASE_LIGASE DOMAIN-CONTAINING PROTEIN"/>
    <property type="match status" value="1"/>
</dbReference>
<dbReference type="GO" id="GO:0004467">
    <property type="term" value="F:long-chain fatty acid-CoA ligase activity"/>
    <property type="evidence" value="ECO:0007669"/>
    <property type="project" value="TreeGrafter"/>
</dbReference>
<dbReference type="InterPro" id="IPR000873">
    <property type="entry name" value="AMP-dep_synth/lig_dom"/>
</dbReference>
<evidence type="ECO:0000259" key="6">
    <source>
        <dbReference type="Pfam" id="PF00501"/>
    </source>
</evidence>
<dbReference type="InterPro" id="IPR020845">
    <property type="entry name" value="AMP-binding_CS"/>
</dbReference>
<evidence type="ECO:0000256" key="5">
    <source>
        <dbReference type="ARBA" id="ARBA00032875"/>
    </source>
</evidence>
<keyword evidence="4" id="KW-0443">Lipid metabolism</keyword>
<reference evidence="7 8" key="1">
    <citation type="submission" date="2015-06" db="EMBL/GenBank/DDBJ databases">
        <title>Investigation of pathophysiology for high-risk pregnancy and development of treatment modality based on it.</title>
        <authorList>
            <person name="Kim B.-C."/>
            <person name="Lim S."/>
        </authorList>
    </citation>
    <scope>NUCLEOTIDE SEQUENCE [LARGE SCALE GENOMIC DNA]</scope>
    <source>
        <strain evidence="7 8">AD1-86</strain>
    </source>
</reference>
<dbReference type="GO" id="GO:0016020">
    <property type="term" value="C:membrane"/>
    <property type="evidence" value="ECO:0007669"/>
    <property type="project" value="TreeGrafter"/>
</dbReference>
<dbReference type="InterPro" id="IPR042099">
    <property type="entry name" value="ANL_N_sf"/>
</dbReference>
<organism evidence="7 8">
    <name type="scientific">Dermabacter vaginalis</name>
    <dbReference type="NCBI Taxonomy" id="1630135"/>
    <lineage>
        <taxon>Bacteria</taxon>
        <taxon>Bacillati</taxon>
        <taxon>Actinomycetota</taxon>
        <taxon>Actinomycetes</taxon>
        <taxon>Micrococcales</taxon>
        <taxon>Dermabacteraceae</taxon>
        <taxon>Dermabacter</taxon>
    </lineage>
</organism>
<dbReference type="Pfam" id="PF23562">
    <property type="entry name" value="AMP-binding_C_3"/>
    <property type="match status" value="1"/>
</dbReference>